<gene>
    <name evidence="1" type="ORF">KIL84_000852</name>
</gene>
<proteinExistence type="predicted"/>
<keyword evidence="2" id="KW-1185">Reference proteome</keyword>
<name>A0A9D3WXF9_9SAUR</name>
<sequence>MNLVFMGCWIDSPEDQSCLNRTESGSSSLIALTISILAMCATNKGANFNGFRDACLLGIRVKLLHSFHIGYSGDSNFQLFLVKDTLYPVTNPLNHLVLLL</sequence>
<accession>A0A9D3WXF9</accession>
<reference evidence="1" key="1">
    <citation type="submission" date="2021-09" db="EMBL/GenBank/DDBJ databases">
        <title>The genome of Mauremys mutica provides insights into the evolution of semi-aquatic lifestyle.</title>
        <authorList>
            <person name="Gong S."/>
            <person name="Gao Y."/>
        </authorList>
    </citation>
    <scope>NUCLEOTIDE SEQUENCE</scope>
    <source>
        <strain evidence="1">MM-2020</strain>
        <tissue evidence="1">Muscle</tissue>
    </source>
</reference>
<dbReference type="Proteomes" id="UP000827986">
    <property type="component" value="Unassembled WGS sequence"/>
</dbReference>
<evidence type="ECO:0000313" key="2">
    <source>
        <dbReference type="Proteomes" id="UP000827986"/>
    </source>
</evidence>
<dbReference type="EMBL" id="JAHDVG010000484">
    <property type="protein sequence ID" value="KAH1169867.1"/>
    <property type="molecule type" value="Genomic_DNA"/>
</dbReference>
<dbReference type="AlphaFoldDB" id="A0A9D3WXF9"/>
<comment type="caution">
    <text evidence="1">The sequence shown here is derived from an EMBL/GenBank/DDBJ whole genome shotgun (WGS) entry which is preliminary data.</text>
</comment>
<protein>
    <submittedName>
        <fullName evidence="1">Uncharacterized protein</fullName>
    </submittedName>
</protein>
<evidence type="ECO:0000313" key="1">
    <source>
        <dbReference type="EMBL" id="KAH1169867.1"/>
    </source>
</evidence>
<organism evidence="1 2">
    <name type="scientific">Mauremys mutica</name>
    <name type="common">yellowpond turtle</name>
    <dbReference type="NCBI Taxonomy" id="74926"/>
    <lineage>
        <taxon>Eukaryota</taxon>
        <taxon>Metazoa</taxon>
        <taxon>Chordata</taxon>
        <taxon>Craniata</taxon>
        <taxon>Vertebrata</taxon>
        <taxon>Euteleostomi</taxon>
        <taxon>Archelosauria</taxon>
        <taxon>Testudinata</taxon>
        <taxon>Testudines</taxon>
        <taxon>Cryptodira</taxon>
        <taxon>Durocryptodira</taxon>
        <taxon>Testudinoidea</taxon>
        <taxon>Geoemydidae</taxon>
        <taxon>Geoemydinae</taxon>
        <taxon>Mauremys</taxon>
    </lineage>
</organism>